<evidence type="ECO:0008006" key="5">
    <source>
        <dbReference type="Google" id="ProtNLM"/>
    </source>
</evidence>
<proteinExistence type="predicted"/>
<organism evidence="3 4">
    <name type="scientific">Gimesia chilikensis</name>
    <dbReference type="NCBI Taxonomy" id="2605989"/>
    <lineage>
        <taxon>Bacteria</taxon>
        <taxon>Pseudomonadati</taxon>
        <taxon>Planctomycetota</taxon>
        <taxon>Planctomycetia</taxon>
        <taxon>Planctomycetales</taxon>
        <taxon>Planctomycetaceae</taxon>
        <taxon>Gimesia</taxon>
    </lineage>
</organism>
<evidence type="ECO:0000256" key="1">
    <source>
        <dbReference type="SAM" id="MobiDB-lite"/>
    </source>
</evidence>
<name>A0A517PUP9_9PLAN</name>
<dbReference type="OrthoDB" id="231919at2"/>
<reference evidence="3 4" key="1">
    <citation type="submission" date="2019-02" db="EMBL/GenBank/DDBJ databases">
        <title>Deep-cultivation of Planctomycetes and their phenomic and genomic characterization uncovers novel biology.</title>
        <authorList>
            <person name="Wiegand S."/>
            <person name="Jogler M."/>
            <person name="Boedeker C."/>
            <person name="Pinto D."/>
            <person name="Vollmers J."/>
            <person name="Rivas-Marin E."/>
            <person name="Kohn T."/>
            <person name="Peeters S.H."/>
            <person name="Heuer A."/>
            <person name="Rast P."/>
            <person name="Oberbeckmann S."/>
            <person name="Bunk B."/>
            <person name="Jeske O."/>
            <person name="Meyerdierks A."/>
            <person name="Storesund J.E."/>
            <person name="Kallscheuer N."/>
            <person name="Luecker S."/>
            <person name="Lage O.M."/>
            <person name="Pohl T."/>
            <person name="Merkel B.J."/>
            <person name="Hornburger P."/>
            <person name="Mueller R.-W."/>
            <person name="Bruemmer F."/>
            <person name="Labrenz M."/>
            <person name="Spormann A.M."/>
            <person name="Op den Camp H."/>
            <person name="Overmann J."/>
            <person name="Amann R."/>
            <person name="Jetten M.S.M."/>
            <person name="Mascher T."/>
            <person name="Medema M.H."/>
            <person name="Devos D.P."/>
            <person name="Kaster A.-K."/>
            <person name="Ovreas L."/>
            <person name="Rohde M."/>
            <person name="Galperin M.Y."/>
            <person name="Jogler C."/>
        </authorList>
    </citation>
    <scope>NUCLEOTIDE SEQUENCE [LARGE SCALE GENOMIC DNA]</scope>
    <source>
        <strain evidence="3 4">HG66A1</strain>
    </source>
</reference>
<dbReference type="RefSeq" id="WP_145189973.1">
    <property type="nucleotide sequence ID" value="NZ_CP036266.1"/>
</dbReference>
<keyword evidence="2" id="KW-0472">Membrane</keyword>
<keyword evidence="2" id="KW-0812">Transmembrane</keyword>
<keyword evidence="2" id="KW-1133">Transmembrane helix</keyword>
<accession>A0A517PUP9</accession>
<evidence type="ECO:0000256" key="2">
    <source>
        <dbReference type="SAM" id="Phobius"/>
    </source>
</evidence>
<feature type="transmembrane region" description="Helical" evidence="2">
    <location>
        <begin position="424"/>
        <end position="443"/>
    </location>
</feature>
<dbReference type="Proteomes" id="UP000320421">
    <property type="component" value="Chromosome"/>
</dbReference>
<evidence type="ECO:0000313" key="4">
    <source>
        <dbReference type="Proteomes" id="UP000320421"/>
    </source>
</evidence>
<sequence>MSGPDEPQWELLPDRPEEFFGLEGDYDVLDLKRKYNSFIRKFKPEKFPEEFQKIRAAFESLNDALRYGEPLPSSQHLQFDWSSDTEQSDSELQTELTGSPAADPLYNSASEATDKGQKTGLLERLKDEPIDVLYAELKQQTSKSPYDYYALAVFADLLPETKGHFAGWILEGLKVHQEEPGLFELLKQYFSQEIPLKELASLLLKTSRIVNSDRFYYLTEKGWDRLIRNAPFKIFRKTLSSCEANLRDHRVDNLLVFYLHILKPAIWKASQKWIDQIFAEVDSHYDELPYWLEREYYLLDLLRQYREQRDTFIQESAIRETIDRAIRNYSVLPESEADLAFLECQLLLISYEDDLLTEFPKLDKQLLNLRILWELIADDVYERVEVYVEYSESEQRDSQIQKLADQLFHENYGRRYQNITEMTSTTYVLLFLASIISIIYLIFRMFSSFWSSLLYIGLIVLTNFIFFILAALSSNWLRDRYYRAGWRFEIMRFFQTCWLPLDEVAEGLEALNGTKKDDIEYEELDEIANLMRLDPGLFIYVTAQRLLHASH</sequence>
<feature type="region of interest" description="Disordered" evidence="1">
    <location>
        <begin position="76"/>
        <end position="117"/>
    </location>
</feature>
<dbReference type="EMBL" id="CP036266">
    <property type="protein sequence ID" value="QDT23088.1"/>
    <property type="molecule type" value="Genomic_DNA"/>
</dbReference>
<feature type="compositionally biased region" description="Polar residues" evidence="1">
    <location>
        <begin position="76"/>
        <end position="97"/>
    </location>
</feature>
<protein>
    <recommendedName>
        <fullName evidence="5">J domain-containing protein</fullName>
    </recommendedName>
</protein>
<dbReference type="AlphaFoldDB" id="A0A517PUP9"/>
<keyword evidence="4" id="KW-1185">Reference proteome</keyword>
<evidence type="ECO:0000313" key="3">
    <source>
        <dbReference type="EMBL" id="QDT23088.1"/>
    </source>
</evidence>
<feature type="transmembrane region" description="Helical" evidence="2">
    <location>
        <begin position="449"/>
        <end position="472"/>
    </location>
</feature>
<gene>
    <name evidence="3" type="ORF">HG66A1_49020</name>
</gene>